<reference evidence="1" key="2">
    <citation type="submission" date="2020-11" db="EMBL/GenBank/DDBJ databases">
        <authorList>
            <person name="McCartney M.A."/>
            <person name="Auch B."/>
            <person name="Kono T."/>
            <person name="Mallez S."/>
            <person name="Becker A."/>
            <person name="Gohl D.M."/>
            <person name="Silverstein K.A.T."/>
            <person name="Koren S."/>
            <person name="Bechman K.B."/>
            <person name="Herman A."/>
            <person name="Abrahante J.E."/>
            <person name="Garbe J."/>
        </authorList>
    </citation>
    <scope>NUCLEOTIDE SEQUENCE</scope>
    <source>
        <strain evidence="1">Duluth1</strain>
        <tissue evidence="1">Whole animal</tissue>
    </source>
</reference>
<evidence type="ECO:0000313" key="1">
    <source>
        <dbReference type="EMBL" id="KAH3883342.1"/>
    </source>
</evidence>
<accession>A0A9D4MT17</accession>
<evidence type="ECO:0008006" key="3">
    <source>
        <dbReference type="Google" id="ProtNLM"/>
    </source>
</evidence>
<reference evidence="1" key="1">
    <citation type="journal article" date="2019" name="bioRxiv">
        <title>The Genome of the Zebra Mussel, Dreissena polymorpha: A Resource for Invasive Species Research.</title>
        <authorList>
            <person name="McCartney M.A."/>
            <person name="Auch B."/>
            <person name="Kono T."/>
            <person name="Mallez S."/>
            <person name="Zhang Y."/>
            <person name="Obille A."/>
            <person name="Becker A."/>
            <person name="Abrahante J.E."/>
            <person name="Garbe J."/>
            <person name="Badalamenti J.P."/>
            <person name="Herman A."/>
            <person name="Mangelson H."/>
            <person name="Liachko I."/>
            <person name="Sullivan S."/>
            <person name="Sone E.D."/>
            <person name="Koren S."/>
            <person name="Silverstein K.A.T."/>
            <person name="Beckman K.B."/>
            <person name="Gohl D.M."/>
        </authorList>
    </citation>
    <scope>NUCLEOTIDE SEQUENCE</scope>
    <source>
        <strain evidence="1">Duluth1</strain>
        <tissue evidence="1">Whole animal</tissue>
    </source>
</reference>
<dbReference type="SUPFAM" id="SSF52540">
    <property type="entry name" value="P-loop containing nucleoside triphosphate hydrolases"/>
    <property type="match status" value="1"/>
</dbReference>
<protein>
    <recommendedName>
        <fullName evidence="3">ABC transporter domain-containing protein</fullName>
    </recommendedName>
</protein>
<proteinExistence type="predicted"/>
<keyword evidence="2" id="KW-1185">Reference proteome</keyword>
<sequence>MGDIFTRGLSGGEKKRASVACELLTDPDILLLDVSAYKVNFYLCCSFSVG</sequence>
<evidence type="ECO:0000313" key="2">
    <source>
        <dbReference type="Proteomes" id="UP000828390"/>
    </source>
</evidence>
<dbReference type="Proteomes" id="UP000828390">
    <property type="component" value="Unassembled WGS sequence"/>
</dbReference>
<dbReference type="EMBL" id="JAIWYP010000001">
    <property type="protein sequence ID" value="KAH3883342.1"/>
    <property type="molecule type" value="Genomic_DNA"/>
</dbReference>
<organism evidence="1 2">
    <name type="scientific">Dreissena polymorpha</name>
    <name type="common">Zebra mussel</name>
    <name type="synonym">Mytilus polymorpha</name>
    <dbReference type="NCBI Taxonomy" id="45954"/>
    <lineage>
        <taxon>Eukaryota</taxon>
        <taxon>Metazoa</taxon>
        <taxon>Spiralia</taxon>
        <taxon>Lophotrochozoa</taxon>
        <taxon>Mollusca</taxon>
        <taxon>Bivalvia</taxon>
        <taxon>Autobranchia</taxon>
        <taxon>Heteroconchia</taxon>
        <taxon>Euheterodonta</taxon>
        <taxon>Imparidentia</taxon>
        <taxon>Neoheterodontei</taxon>
        <taxon>Myida</taxon>
        <taxon>Dreissenoidea</taxon>
        <taxon>Dreissenidae</taxon>
        <taxon>Dreissena</taxon>
    </lineage>
</organism>
<comment type="caution">
    <text evidence="1">The sequence shown here is derived from an EMBL/GenBank/DDBJ whole genome shotgun (WGS) entry which is preliminary data.</text>
</comment>
<name>A0A9D4MT17_DREPO</name>
<gene>
    <name evidence="1" type="ORF">DPMN_007297</name>
</gene>
<dbReference type="Gene3D" id="3.40.50.300">
    <property type="entry name" value="P-loop containing nucleotide triphosphate hydrolases"/>
    <property type="match status" value="1"/>
</dbReference>
<dbReference type="InterPro" id="IPR027417">
    <property type="entry name" value="P-loop_NTPase"/>
</dbReference>
<dbReference type="AlphaFoldDB" id="A0A9D4MT17"/>